<feature type="compositionally biased region" description="Low complexity" evidence="1">
    <location>
        <begin position="145"/>
        <end position="170"/>
    </location>
</feature>
<feature type="compositionally biased region" description="Polar residues" evidence="1">
    <location>
        <begin position="131"/>
        <end position="144"/>
    </location>
</feature>
<dbReference type="EMBL" id="KV442028">
    <property type="protein sequence ID" value="OAQ31821.1"/>
    <property type="molecule type" value="Genomic_DNA"/>
</dbReference>
<evidence type="ECO:0000256" key="2">
    <source>
        <dbReference type="SAM" id="SignalP"/>
    </source>
</evidence>
<dbReference type="OrthoDB" id="2422034at2759"/>
<keyword evidence="4" id="KW-1185">Reference proteome</keyword>
<evidence type="ECO:0000313" key="4">
    <source>
        <dbReference type="Proteomes" id="UP000078512"/>
    </source>
</evidence>
<protein>
    <recommendedName>
        <fullName evidence="5">Extracellular membrane protein CFEM domain-containing protein</fullName>
    </recommendedName>
</protein>
<evidence type="ECO:0008006" key="5">
    <source>
        <dbReference type="Google" id="ProtNLM"/>
    </source>
</evidence>
<dbReference type="Proteomes" id="UP000078512">
    <property type="component" value="Unassembled WGS sequence"/>
</dbReference>
<name>A0A197K552_9FUNG</name>
<evidence type="ECO:0000313" key="3">
    <source>
        <dbReference type="EMBL" id="OAQ31821.1"/>
    </source>
</evidence>
<sequence length="194" mass="19436">MKITVAVATLALAASVSAQAIGPVDPAKLPTGWCSMYTGTCEESTILSECGANSTYTSHCVSTFSIDKVCTSFSVSCVCTPLAGGDKKDVSALALNETVTSMPGMCDNLSFAKNTTSPGVISGDYLPNGRRPTSTANVTSPVTNPSKTASSGSTAPPTASTTPGGGKSAASTLQMALPTFALVAISLGLAMIPL</sequence>
<proteinExistence type="predicted"/>
<accession>A0A197K552</accession>
<feature type="signal peptide" evidence="2">
    <location>
        <begin position="1"/>
        <end position="18"/>
    </location>
</feature>
<keyword evidence="2" id="KW-0732">Signal</keyword>
<feature type="region of interest" description="Disordered" evidence="1">
    <location>
        <begin position="122"/>
        <end position="170"/>
    </location>
</feature>
<feature type="chain" id="PRO_5008276578" description="Extracellular membrane protein CFEM domain-containing protein" evidence="2">
    <location>
        <begin position="19"/>
        <end position="194"/>
    </location>
</feature>
<reference evidence="3 4" key="1">
    <citation type="submission" date="2016-05" db="EMBL/GenBank/DDBJ databases">
        <title>Genome sequencing reveals origins of a unique bacterial endosymbiosis in the earliest lineages of terrestrial Fungi.</title>
        <authorList>
            <consortium name="DOE Joint Genome Institute"/>
            <person name="Uehling J."/>
            <person name="Gryganskyi A."/>
            <person name="Hameed K."/>
            <person name="Tschaplinski T."/>
            <person name="Misztal P."/>
            <person name="Wu S."/>
            <person name="Desiro A."/>
            <person name="Vande Pol N."/>
            <person name="Du Z.-Y."/>
            <person name="Zienkiewicz A."/>
            <person name="Zienkiewicz K."/>
            <person name="Morin E."/>
            <person name="Tisserant E."/>
            <person name="Splivallo R."/>
            <person name="Hainaut M."/>
            <person name="Henrissat B."/>
            <person name="Ohm R."/>
            <person name="Kuo A."/>
            <person name="Yan J."/>
            <person name="Lipzen A."/>
            <person name="Nolan M."/>
            <person name="Labutti K."/>
            <person name="Barry K."/>
            <person name="Goldstein A."/>
            <person name="Labbe J."/>
            <person name="Schadt C."/>
            <person name="Tuskan G."/>
            <person name="Grigoriev I."/>
            <person name="Martin F."/>
            <person name="Vilgalys R."/>
            <person name="Bonito G."/>
        </authorList>
    </citation>
    <scope>NUCLEOTIDE SEQUENCE [LARGE SCALE GENOMIC DNA]</scope>
    <source>
        <strain evidence="3 4">AG-77</strain>
    </source>
</reference>
<dbReference type="AlphaFoldDB" id="A0A197K552"/>
<evidence type="ECO:0000256" key="1">
    <source>
        <dbReference type="SAM" id="MobiDB-lite"/>
    </source>
</evidence>
<organism evidence="3 4">
    <name type="scientific">Linnemannia elongata AG-77</name>
    <dbReference type="NCBI Taxonomy" id="1314771"/>
    <lineage>
        <taxon>Eukaryota</taxon>
        <taxon>Fungi</taxon>
        <taxon>Fungi incertae sedis</taxon>
        <taxon>Mucoromycota</taxon>
        <taxon>Mortierellomycotina</taxon>
        <taxon>Mortierellomycetes</taxon>
        <taxon>Mortierellales</taxon>
        <taxon>Mortierellaceae</taxon>
        <taxon>Linnemannia</taxon>
    </lineage>
</organism>
<gene>
    <name evidence="3" type="ORF">K457DRAFT_30618</name>
</gene>